<name>A0A6G1HFG6_9PEZI</name>
<keyword evidence="2" id="KW-1185">Reference proteome</keyword>
<evidence type="ECO:0000313" key="1">
    <source>
        <dbReference type="EMBL" id="KAF1991923.1"/>
    </source>
</evidence>
<accession>A0A6G1HFG6</accession>
<dbReference type="Proteomes" id="UP000800041">
    <property type="component" value="Unassembled WGS sequence"/>
</dbReference>
<organism evidence="1 2">
    <name type="scientific">Aulographum hederae CBS 113979</name>
    <dbReference type="NCBI Taxonomy" id="1176131"/>
    <lineage>
        <taxon>Eukaryota</taxon>
        <taxon>Fungi</taxon>
        <taxon>Dikarya</taxon>
        <taxon>Ascomycota</taxon>
        <taxon>Pezizomycotina</taxon>
        <taxon>Dothideomycetes</taxon>
        <taxon>Pleosporomycetidae</taxon>
        <taxon>Aulographales</taxon>
        <taxon>Aulographaceae</taxon>
    </lineage>
</organism>
<gene>
    <name evidence="1" type="ORF">K402DRAFT_73885</name>
</gene>
<evidence type="ECO:0000313" key="2">
    <source>
        <dbReference type="Proteomes" id="UP000800041"/>
    </source>
</evidence>
<dbReference type="EMBL" id="ML977138">
    <property type="protein sequence ID" value="KAF1991923.1"/>
    <property type="molecule type" value="Genomic_DNA"/>
</dbReference>
<reference evidence="1" key="1">
    <citation type="journal article" date="2020" name="Stud. Mycol.">
        <title>101 Dothideomycetes genomes: a test case for predicting lifestyles and emergence of pathogens.</title>
        <authorList>
            <person name="Haridas S."/>
            <person name="Albert R."/>
            <person name="Binder M."/>
            <person name="Bloem J."/>
            <person name="Labutti K."/>
            <person name="Salamov A."/>
            <person name="Andreopoulos B."/>
            <person name="Baker S."/>
            <person name="Barry K."/>
            <person name="Bills G."/>
            <person name="Bluhm B."/>
            <person name="Cannon C."/>
            <person name="Castanera R."/>
            <person name="Culley D."/>
            <person name="Daum C."/>
            <person name="Ezra D."/>
            <person name="Gonzalez J."/>
            <person name="Henrissat B."/>
            <person name="Kuo A."/>
            <person name="Liang C."/>
            <person name="Lipzen A."/>
            <person name="Lutzoni F."/>
            <person name="Magnuson J."/>
            <person name="Mondo S."/>
            <person name="Nolan M."/>
            <person name="Ohm R."/>
            <person name="Pangilinan J."/>
            <person name="Park H.-J."/>
            <person name="Ramirez L."/>
            <person name="Alfaro M."/>
            <person name="Sun H."/>
            <person name="Tritt A."/>
            <person name="Yoshinaga Y."/>
            <person name="Zwiers L.-H."/>
            <person name="Turgeon B."/>
            <person name="Goodwin S."/>
            <person name="Spatafora J."/>
            <person name="Crous P."/>
            <person name="Grigoriev I."/>
        </authorList>
    </citation>
    <scope>NUCLEOTIDE SEQUENCE</scope>
    <source>
        <strain evidence="1">CBS 113979</strain>
    </source>
</reference>
<sequence length="185" mass="20194">MCAVCTLTQTTSQLGQALGLHQLARNEVWPTLFSDIGCQKSCLRTNEILDDLACIGQLFSRAAEALRALVSSIYTRLLPENHAARRRRCHVDHVTRSPVSLLRVSIESTVHPIPLSNAPLTRSGPASAASCRVQVFAVSRRTNQRCQSVGILHHPQTSEKAASASIVTFPSVETMFCPLPPPWGQ</sequence>
<dbReference type="AlphaFoldDB" id="A0A6G1HFG6"/>
<protein>
    <submittedName>
        <fullName evidence="1">Uncharacterized protein</fullName>
    </submittedName>
</protein>
<proteinExistence type="predicted"/>